<dbReference type="Pfam" id="PF00581">
    <property type="entry name" value="Rhodanese"/>
    <property type="match status" value="1"/>
</dbReference>
<name>A0A328U764_9BACL</name>
<evidence type="ECO:0000259" key="2">
    <source>
        <dbReference type="PROSITE" id="PS50206"/>
    </source>
</evidence>
<dbReference type="InterPro" id="IPR027417">
    <property type="entry name" value="P-loop_NTPase"/>
</dbReference>
<dbReference type="OrthoDB" id="9808735at2"/>
<protein>
    <submittedName>
        <fullName evidence="3">tRNA 2-selenouridine(34) synthase MnmH</fullName>
    </submittedName>
</protein>
<dbReference type="SUPFAM" id="SSF52821">
    <property type="entry name" value="Rhodanese/Cell cycle control phosphatase"/>
    <property type="match status" value="1"/>
</dbReference>
<dbReference type="GO" id="GO:0043828">
    <property type="term" value="F:tRNA 2-selenouridine synthase activity"/>
    <property type="evidence" value="ECO:0007669"/>
    <property type="project" value="InterPro"/>
</dbReference>
<dbReference type="PROSITE" id="PS50206">
    <property type="entry name" value="RHODANESE_3"/>
    <property type="match status" value="1"/>
</dbReference>
<comment type="caution">
    <text evidence="3">The sequence shown here is derived from an EMBL/GenBank/DDBJ whole genome shotgun (WGS) entry which is preliminary data.</text>
</comment>
<dbReference type="EMBL" id="QLUW01000002">
    <property type="protein sequence ID" value="RAP75924.1"/>
    <property type="molecule type" value="Genomic_DNA"/>
</dbReference>
<dbReference type="InterPro" id="IPR017582">
    <property type="entry name" value="SelU"/>
</dbReference>
<dbReference type="NCBIfam" id="TIGR03167">
    <property type="entry name" value="tRNA_sel_U_synt"/>
    <property type="match status" value="1"/>
</dbReference>
<dbReference type="RefSeq" id="WP_112882149.1">
    <property type="nucleotide sequence ID" value="NZ_QLUW01000002.1"/>
</dbReference>
<evidence type="ECO:0000256" key="1">
    <source>
        <dbReference type="ARBA" id="ARBA00023266"/>
    </source>
</evidence>
<feature type="domain" description="Rhodanese" evidence="2">
    <location>
        <begin position="15"/>
        <end position="131"/>
    </location>
</feature>
<keyword evidence="4" id="KW-1185">Reference proteome</keyword>
<dbReference type="SMART" id="SM00450">
    <property type="entry name" value="RHOD"/>
    <property type="match status" value="1"/>
</dbReference>
<evidence type="ECO:0000313" key="4">
    <source>
        <dbReference type="Proteomes" id="UP000249260"/>
    </source>
</evidence>
<dbReference type="Proteomes" id="UP000249260">
    <property type="component" value="Unassembled WGS sequence"/>
</dbReference>
<dbReference type="InterPro" id="IPR001763">
    <property type="entry name" value="Rhodanese-like_dom"/>
</dbReference>
<dbReference type="InterPro" id="IPR058840">
    <property type="entry name" value="AAA_SelU"/>
</dbReference>
<sequence>MLQEITIENWRALKEQGALTTIDVRSPSEYRMASIPGSLNIPLFDDAERAEIGTLYKQTSVEAAKQRGLEIVSAKLPSFIGEFAAIPGKKAVFCWRGGMRSKTSATLVSLMGIHAYRLTGGYRAYRQWVVDQLTRIDIQPSVLVLHGNTGSGKTNMLRRLKEEGYPALDLEAMAGHRGSIFGEIGLDAHNQKMFDALLVEELLALRSKPFIAIEAESKRIGKVILPEPVIVKKESGIPIVIDLPLQERVRQIIEDYQPWHHPDACMAAFQRIKNRIHTPIAHEIQGCLETQRYEAAVEMLLVYYYDPRYAHATRYMDDRPIYHIKAKNAEEAYNELLGIIHRFG</sequence>
<dbReference type="PANTHER" id="PTHR30401:SF0">
    <property type="entry name" value="TRNA 2-SELENOURIDINE SYNTHASE"/>
    <property type="match status" value="1"/>
</dbReference>
<dbReference type="Gene3D" id="3.40.250.10">
    <property type="entry name" value="Rhodanese-like domain"/>
    <property type="match status" value="1"/>
</dbReference>
<organism evidence="3 4">
    <name type="scientific">Paenibacillus montanisoli</name>
    <dbReference type="NCBI Taxonomy" id="2081970"/>
    <lineage>
        <taxon>Bacteria</taxon>
        <taxon>Bacillati</taxon>
        <taxon>Bacillota</taxon>
        <taxon>Bacilli</taxon>
        <taxon>Bacillales</taxon>
        <taxon>Paenibacillaceae</taxon>
        <taxon>Paenibacillus</taxon>
    </lineage>
</organism>
<dbReference type="Pfam" id="PF26341">
    <property type="entry name" value="AAA_SelU"/>
    <property type="match status" value="1"/>
</dbReference>
<proteinExistence type="predicted"/>
<dbReference type="SUPFAM" id="SSF52540">
    <property type="entry name" value="P-loop containing nucleoside triphosphate hydrolases"/>
    <property type="match status" value="1"/>
</dbReference>
<keyword evidence="1" id="KW-0711">Selenium</keyword>
<evidence type="ECO:0000313" key="3">
    <source>
        <dbReference type="EMBL" id="RAP75924.1"/>
    </source>
</evidence>
<dbReference type="GO" id="GO:0002098">
    <property type="term" value="P:tRNA wobble uridine modification"/>
    <property type="evidence" value="ECO:0007669"/>
    <property type="project" value="InterPro"/>
</dbReference>
<dbReference type="InterPro" id="IPR036873">
    <property type="entry name" value="Rhodanese-like_dom_sf"/>
</dbReference>
<accession>A0A328U764</accession>
<reference evidence="3 4" key="1">
    <citation type="submission" date="2018-06" db="EMBL/GenBank/DDBJ databases">
        <title>Paenibacillus montanisoli sp. nov., isolated from mountain area soil.</title>
        <authorList>
            <person name="Wu M."/>
        </authorList>
    </citation>
    <scope>NUCLEOTIDE SEQUENCE [LARGE SCALE GENOMIC DNA]</scope>
    <source>
        <strain evidence="3 4">RA17</strain>
    </source>
</reference>
<gene>
    <name evidence="3" type="ORF">DL346_10865</name>
</gene>
<dbReference type="NCBIfam" id="NF008750">
    <property type="entry name" value="PRK11784.1-2"/>
    <property type="match status" value="1"/>
</dbReference>
<dbReference type="PANTHER" id="PTHR30401">
    <property type="entry name" value="TRNA 2-SELENOURIDINE SYNTHASE"/>
    <property type="match status" value="1"/>
</dbReference>
<dbReference type="AlphaFoldDB" id="A0A328U764"/>